<feature type="region of interest" description="Disordered" evidence="8">
    <location>
        <begin position="1"/>
        <end position="29"/>
    </location>
</feature>
<feature type="compositionally biased region" description="Basic residues" evidence="8">
    <location>
        <begin position="168"/>
        <end position="179"/>
    </location>
</feature>
<keyword evidence="5 7" id="KW-0238">DNA-binding</keyword>
<dbReference type="Proteomes" id="UP000000689">
    <property type="component" value="Chromosome 5"/>
</dbReference>
<dbReference type="GO" id="GO:0003690">
    <property type="term" value="F:double-stranded DNA binding"/>
    <property type="evidence" value="ECO:0007669"/>
    <property type="project" value="TreeGrafter"/>
</dbReference>
<comment type="similarity">
    <text evidence="7">Belongs to the histone H1/H5 family.</text>
</comment>
<proteinExistence type="inferred from homology"/>
<evidence type="ECO:0000313" key="12">
    <source>
        <dbReference type="Proteomes" id="UP000000689"/>
    </source>
</evidence>
<keyword evidence="12" id="KW-1185">Reference proteome</keyword>
<dbReference type="HOGENOM" id="CLU_069424_0_0_1"/>
<dbReference type="PANTHER" id="PTHR11467">
    <property type="entry name" value="HISTONE H1"/>
    <property type="match status" value="1"/>
</dbReference>
<dbReference type="PRINTS" id="PR00624">
    <property type="entry name" value="HISTONEH5"/>
</dbReference>
<evidence type="ECO:0000256" key="2">
    <source>
        <dbReference type="ARBA" id="ARBA00004286"/>
    </source>
</evidence>
<dbReference type="GO" id="GO:0000786">
    <property type="term" value="C:nucleosome"/>
    <property type="evidence" value="ECO:0007669"/>
    <property type="project" value="InterPro"/>
</dbReference>
<keyword evidence="9" id="KW-1133">Transmembrane helix</keyword>
<keyword evidence="4 7" id="KW-0158">Chromosome</keyword>
<evidence type="ECO:0000256" key="6">
    <source>
        <dbReference type="ARBA" id="ARBA00023242"/>
    </source>
</evidence>
<evidence type="ECO:0000256" key="5">
    <source>
        <dbReference type="ARBA" id="ARBA00023125"/>
    </source>
</evidence>
<dbReference type="EMBL" id="HE580271">
    <property type="protein sequence ID" value="CCD25037.1"/>
    <property type="molecule type" value="Genomic_DNA"/>
</dbReference>
<comment type="subcellular location">
    <subcellularLocation>
        <location evidence="2">Chromosome</location>
    </subcellularLocation>
    <subcellularLocation>
        <location evidence="1 7">Nucleus</location>
    </subcellularLocation>
</comment>
<dbReference type="eggNOG" id="KOG4012">
    <property type="taxonomic scope" value="Eukaryota"/>
</dbReference>
<dbReference type="SUPFAM" id="SSF46785">
    <property type="entry name" value="Winged helix' DNA-binding domain"/>
    <property type="match status" value="2"/>
</dbReference>
<evidence type="ECO:0000259" key="10">
    <source>
        <dbReference type="PROSITE" id="PS51504"/>
    </source>
</evidence>
<gene>
    <name evidence="11" type="primary">NDAI0E02200</name>
    <name evidence="11" type="ordered locus">NDAI_0E02200</name>
</gene>
<dbReference type="InterPro" id="IPR005819">
    <property type="entry name" value="H1/H5"/>
</dbReference>
<reference evidence="11 12" key="1">
    <citation type="journal article" date="2011" name="Proc. Natl. Acad. Sci. U.S.A.">
        <title>Evolutionary erosion of yeast sex chromosomes by mating-type switching accidents.</title>
        <authorList>
            <person name="Gordon J.L."/>
            <person name="Armisen D."/>
            <person name="Proux-Wera E."/>
            <person name="Oheigeartaigh S.S."/>
            <person name="Byrne K.P."/>
            <person name="Wolfe K.H."/>
        </authorList>
    </citation>
    <scope>NUCLEOTIDE SEQUENCE [LARGE SCALE GENOMIC DNA]</scope>
    <source>
        <strain evidence="12">ATCC 10597 / BCRC 20456 / CBS 421 / NBRC 0211 / NRRL Y-12639</strain>
    </source>
</reference>
<feature type="compositionally biased region" description="Low complexity" evidence="8">
    <location>
        <begin position="99"/>
        <end position="121"/>
    </location>
</feature>
<dbReference type="PANTHER" id="PTHR11467:SF36">
    <property type="entry name" value="HISTONE 24-RELATED"/>
    <property type="match status" value="1"/>
</dbReference>
<dbReference type="STRING" id="1071378.G0WBB7"/>
<feature type="domain" description="H15" evidence="10">
    <location>
        <begin position="25"/>
        <end position="99"/>
    </location>
</feature>
<feature type="transmembrane region" description="Helical" evidence="9">
    <location>
        <begin position="301"/>
        <end position="322"/>
    </location>
</feature>
<dbReference type="OMA" id="ANHPKYT"/>
<dbReference type="GO" id="GO:0005634">
    <property type="term" value="C:nucleus"/>
    <property type="evidence" value="ECO:0007669"/>
    <property type="project" value="UniProtKB-SubCell"/>
</dbReference>
<dbReference type="CDD" id="cd00073">
    <property type="entry name" value="H15"/>
    <property type="match status" value="2"/>
</dbReference>
<protein>
    <recommendedName>
        <fullName evidence="3">Histone H1</fullName>
    </recommendedName>
</protein>
<evidence type="ECO:0000256" key="3">
    <source>
        <dbReference type="ARBA" id="ARBA00020833"/>
    </source>
</evidence>
<feature type="region of interest" description="Disordered" evidence="8">
    <location>
        <begin position="83"/>
        <end position="188"/>
    </location>
</feature>
<evidence type="ECO:0000313" key="11">
    <source>
        <dbReference type="EMBL" id="CCD25037.1"/>
    </source>
</evidence>
<dbReference type="OrthoDB" id="1110759at2759"/>
<dbReference type="InterPro" id="IPR005818">
    <property type="entry name" value="Histone_H1/H5_H15"/>
</dbReference>
<dbReference type="SMART" id="SM00526">
    <property type="entry name" value="H15"/>
    <property type="match status" value="2"/>
</dbReference>
<feature type="compositionally biased region" description="Low complexity" evidence="8">
    <location>
        <begin position="137"/>
        <end position="167"/>
    </location>
</feature>
<evidence type="ECO:0000256" key="8">
    <source>
        <dbReference type="SAM" id="MobiDB-lite"/>
    </source>
</evidence>
<feature type="transmembrane region" description="Helical" evidence="9">
    <location>
        <begin position="277"/>
        <end position="295"/>
    </location>
</feature>
<keyword evidence="9" id="KW-0472">Membrane</keyword>
<dbReference type="InterPro" id="IPR036390">
    <property type="entry name" value="WH_DNA-bd_sf"/>
</dbReference>
<dbReference type="GO" id="GO:0045910">
    <property type="term" value="P:negative regulation of DNA recombination"/>
    <property type="evidence" value="ECO:0007669"/>
    <property type="project" value="TreeGrafter"/>
</dbReference>
<dbReference type="RefSeq" id="XP_003670280.1">
    <property type="nucleotide sequence ID" value="XM_003670232.1"/>
</dbReference>
<organism evidence="11 12">
    <name type="scientific">Naumovozyma dairenensis (strain ATCC 10597 / BCRC 20456 / CBS 421 / NBRC 0211 / NRRL Y-12639)</name>
    <name type="common">Saccharomyces dairenensis</name>
    <dbReference type="NCBI Taxonomy" id="1071378"/>
    <lineage>
        <taxon>Eukaryota</taxon>
        <taxon>Fungi</taxon>
        <taxon>Dikarya</taxon>
        <taxon>Ascomycota</taxon>
        <taxon>Saccharomycotina</taxon>
        <taxon>Saccharomycetes</taxon>
        <taxon>Saccharomycetales</taxon>
        <taxon>Saccharomycetaceae</taxon>
        <taxon>Naumovozyma</taxon>
    </lineage>
</organism>
<evidence type="ECO:0000256" key="9">
    <source>
        <dbReference type="SAM" id="Phobius"/>
    </source>
</evidence>
<feature type="compositionally biased region" description="Low complexity" evidence="8">
    <location>
        <begin position="1"/>
        <end position="13"/>
    </location>
</feature>
<dbReference type="Pfam" id="PF00538">
    <property type="entry name" value="Linker_histone"/>
    <property type="match status" value="2"/>
</dbReference>
<evidence type="ECO:0000256" key="1">
    <source>
        <dbReference type="ARBA" id="ARBA00004123"/>
    </source>
</evidence>
<dbReference type="KEGG" id="ndi:NDAI_0E02200"/>
<dbReference type="AlphaFoldDB" id="G0WBB7"/>
<evidence type="ECO:0000256" key="4">
    <source>
        <dbReference type="ARBA" id="ARBA00022454"/>
    </source>
</evidence>
<dbReference type="PROSITE" id="PS51504">
    <property type="entry name" value="H15"/>
    <property type="match status" value="2"/>
</dbReference>
<dbReference type="GO" id="GO:0030527">
    <property type="term" value="F:structural constituent of chromatin"/>
    <property type="evidence" value="ECO:0007669"/>
    <property type="project" value="InterPro"/>
</dbReference>
<dbReference type="GeneID" id="11498927"/>
<keyword evidence="9" id="KW-0812">Transmembrane</keyword>
<name>G0WBB7_NAUDC</name>
<evidence type="ECO:0000256" key="7">
    <source>
        <dbReference type="RuleBase" id="RU003894"/>
    </source>
</evidence>
<keyword evidence="6 7" id="KW-0539">Nucleus</keyword>
<sequence length="344" mass="37510">MAPKKSTTTATTANKKKESSSSPSGSKSYKEIIIEGLNALKSRKGVSRPSLKKYVKENYPNMASSTAFDHHFNSAIKRGVESGVFAQPKGPSGTLKLVAPTPTSSSTAKKSTTPSATSSSAEESDKEKKPVKKAKKTTTTTTTTTTGATTKTTTATKNTKGAATTTKKVSKPSTAKKGKSSLSSSGSPSYREMIIKSILALNEGKGSSRPALKNYIKDEYSNTKDKSNFDNLFNAAIRKGVENGELSQPKGPSGVIKVSKKGKSLISDLKKKKNKKVILIIFLFLILSLFFRQAILMFYYLFLFFSLTLLWPLIVLCIIYYCSLNPQMDMLVFIHICIFCYLTF</sequence>
<accession>G0WBB7</accession>
<dbReference type="GO" id="GO:0031492">
    <property type="term" value="F:nucleosomal DNA binding"/>
    <property type="evidence" value="ECO:0007669"/>
    <property type="project" value="TreeGrafter"/>
</dbReference>
<dbReference type="GO" id="GO:0030261">
    <property type="term" value="P:chromosome condensation"/>
    <property type="evidence" value="ECO:0007669"/>
    <property type="project" value="TreeGrafter"/>
</dbReference>
<dbReference type="Gene3D" id="1.10.10.10">
    <property type="entry name" value="Winged helix-like DNA-binding domain superfamily/Winged helix DNA-binding domain"/>
    <property type="match status" value="2"/>
</dbReference>
<dbReference type="GO" id="GO:0006334">
    <property type="term" value="P:nucleosome assembly"/>
    <property type="evidence" value="ECO:0007669"/>
    <property type="project" value="InterPro"/>
</dbReference>
<feature type="domain" description="H15" evidence="10">
    <location>
        <begin position="186"/>
        <end position="260"/>
    </location>
</feature>
<dbReference type="InterPro" id="IPR036388">
    <property type="entry name" value="WH-like_DNA-bd_sf"/>
</dbReference>